<dbReference type="CDD" id="cd00038">
    <property type="entry name" value="CAP_ED"/>
    <property type="match status" value="1"/>
</dbReference>
<dbReference type="SMART" id="SM00100">
    <property type="entry name" value="cNMP"/>
    <property type="match status" value="1"/>
</dbReference>
<dbReference type="AlphaFoldDB" id="A0A0R2RNB8"/>
<accession>A0A0R2RNB8</accession>
<dbReference type="EMBL" id="LIBO01000047">
    <property type="protein sequence ID" value="KRO62658.1"/>
    <property type="molecule type" value="Genomic_DNA"/>
</dbReference>
<dbReference type="Pfam" id="PF00027">
    <property type="entry name" value="cNMP_binding"/>
    <property type="match status" value="1"/>
</dbReference>
<gene>
    <name evidence="2" type="ORF">ABR82_08105</name>
</gene>
<feature type="domain" description="Cyclic nucleotide-binding" evidence="1">
    <location>
        <begin position="15"/>
        <end position="117"/>
    </location>
</feature>
<dbReference type="PROSITE" id="PS50042">
    <property type="entry name" value="CNMP_BINDING_3"/>
    <property type="match status" value="1"/>
</dbReference>
<dbReference type="Gene3D" id="2.60.120.10">
    <property type="entry name" value="Jelly Rolls"/>
    <property type="match status" value="1"/>
</dbReference>
<dbReference type="InterPro" id="IPR000595">
    <property type="entry name" value="cNMP-bd_dom"/>
</dbReference>
<proteinExistence type="predicted"/>
<evidence type="ECO:0000313" key="2">
    <source>
        <dbReference type="EMBL" id="KRO62658.1"/>
    </source>
</evidence>
<evidence type="ECO:0000259" key="1">
    <source>
        <dbReference type="PROSITE" id="PS50042"/>
    </source>
</evidence>
<dbReference type="SUPFAM" id="SSF51206">
    <property type="entry name" value="cAMP-binding domain-like"/>
    <property type="match status" value="1"/>
</dbReference>
<dbReference type="Proteomes" id="UP000051269">
    <property type="component" value="Unassembled WGS sequence"/>
</dbReference>
<reference evidence="2 3" key="1">
    <citation type="submission" date="2015-10" db="EMBL/GenBank/DDBJ databases">
        <title>Metagenome-Assembled Genomes uncover a global brackish microbiome.</title>
        <authorList>
            <person name="Hugerth L.W."/>
            <person name="Larsson J."/>
            <person name="Alneberg J."/>
            <person name="Lindh M.V."/>
            <person name="Legrand C."/>
            <person name="Pinhassi J."/>
            <person name="Andersson A.F."/>
        </authorList>
    </citation>
    <scope>NUCLEOTIDE SEQUENCE [LARGE SCALE GENOMIC DNA]</scope>
    <source>
        <strain evidence="2">BACL18 MAG-120507-bin52</strain>
    </source>
</reference>
<dbReference type="InterPro" id="IPR014710">
    <property type="entry name" value="RmlC-like_jellyroll"/>
</dbReference>
<organism evidence="2 3">
    <name type="scientific">Verrucomicrobia subdivision 6 bacterium BACL9 MAG-120507-bin52</name>
    <dbReference type="NCBI Taxonomy" id="1655590"/>
    <lineage>
        <taxon>Bacteria</taxon>
        <taxon>Pseudomonadati</taxon>
        <taxon>Verrucomicrobiota</taxon>
        <taxon>Verrucomicrobiia</taxon>
        <taxon>Verrucomicrobiales</taxon>
        <taxon>Verrucomicrobia subdivision 6</taxon>
    </lineage>
</organism>
<comment type="caution">
    <text evidence="2">The sequence shown here is derived from an EMBL/GenBank/DDBJ whole genome shotgun (WGS) entry which is preliminary data.</text>
</comment>
<evidence type="ECO:0000313" key="3">
    <source>
        <dbReference type="Proteomes" id="UP000051269"/>
    </source>
</evidence>
<sequence length="152" mass="16486">MSDPLAHATLPASGITEHFTEEARSALAGYGEFVAVEPPENLIDEGAQLGKMYILVSGELSVRRQGQSSELELAKLVPGDTFGEISIFDPGLTSASIFPTTSSLVWGISWPQLELLMNNNHQLSGMFLVGLGTILSRRLREMNKKLLDASRV</sequence>
<protein>
    <recommendedName>
        <fullName evidence="1">Cyclic nucleotide-binding domain-containing protein</fullName>
    </recommendedName>
</protein>
<name>A0A0R2RNB8_9BACT</name>
<dbReference type="InterPro" id="IPR018490">
    <property type="entry name" value="cNMP-bd_dom_sf"/>
</dbReference>